<organism evidence="1 2">
    <name type="scientific">Aquimarina spongiae</name>
    <dbReference type="NCBI Taxonomy" id="570521"/>
    <lineage>
        <taxon>Bacteria</taxon>
        <taxon>Pseudomonadati</taxon>
        <taxon>Bacteroidota</taxon>
        <taxon>Flavobacteriia</taxon>
        <taxon>Flavobacteriales</taxon>
        <taxon>Flavobacteriaceae</taxon>
        <taxon>Aquimarina</taxon>
    </lineage>
</organism>
<proteinExistence type="predicted"/>
<name>A0A1M6JEF9_9FLAO</name>
<sequence length="84" mass="9990">MRENNKKPLPWCPTKEQVHTIYVQVSTKTLRDEIFAAMQEHRKKSFDQIKNIKKLLHPEWVKIVKFLGIPNGYYAPDGFFDMPE</sequence>
<dbReference type="OrthoDB" id="1368412at2"/>
<gene>
    <name evidence="1" type="ORF">SAMN04488508_10920</name>
</gene>
<accession>A0A1M6JEF9</accession>
<protein>
    <submittedName>
        <fullName evidence="1">Uncharacterized protein</fullName>
    </submittedName>
</protein>
<keyword evidence="2" id="KW-1185">Reference proteome</keyword>
<dbReference type="AlphaFoldDB" id="A0A1M6JEF9"/>
<reference evidence="2" key="1">
    <citation type="submission" date="2016-11" db="EMBL/GenBank/DDBJ databases">
        <authorList>
            <person name="Varghese N."/>
            <person name="Submissions S."/>
        </authorList>
    </citation>
    <scope>NUCLEOTIDE SEQUENCE [LARGE SCALE GENOMIC DNA]</scope>
    <source>
        <strain evidence="2">DSM 22623</strain>
    </source>
</reference>
<evidence type="ECO:0000313" key="1">
    <source>
        <dbReference type="EMBL" id="SHJ45034.1"/>
    </source>
</evidence>
<dbReference type="EMBL" id="FQYP01000009">
    <property type="protein sequence ID" value="SHJ45034.1"/>
    <property type="molecule type" value="Genomic_DNA"/>
</dbReference>
<evidence type="ECO:0000313" key="2">
    <source>
        <dbReference type="Proteomes" id="UP000184432"/>
    </source>
</evidence>
<dbReference type="STRING" id="570521.SAMN04488508_10920"/>
<dbReference type="Proteomes" id="UP000184432">
    <property type="component" value="Unassembled WGS sequence"/>
</dbReference>
<dbReference type="RefSeq" id="WP_073319652.1">
    <property type="nucleotide sequence ID" value="NZ_FQYP01000009.1"/>
</dbReference>